<dbReference type="Proteomes" id="UP000243498">
    <property type="component" value="Unassembled WGS sequence"/>
</dbReference>
<proteinExistence type="predicted"/>
<name>A0A167IXI7_METRR</name>
<protein>
    <submittedName>
        <fullName evidence="2">Uncharacterized protein</fullName>
    </submittedName>
</protein>
<evidence type="ECO:0000313" key="2">
    <source>
        <dbReference type="EMBL" id="OAA49567.1"/>
    </source>
</evidence>
<accession>A0A167IXI7</accession>
<evidence type="ECO:0000256" key="1">
    <source>
        <dbReference type="SAM" id="MobiDB-lite"/>
    </source>
</evidence>
<feature type="region of interest" description="Disordered" evidence="1">
    <location>
        <begin position="200"/>
        <end position="231"/>
    </location>
</feature>
<reference evidence="2 3" key="1">
    <citation type="journal article" date="2016" name="Genome Biol. Evol.">
        <title>Divergent and convergent evolution of fungal pathogenicity.</title>
        <authorList>
            <person name="Shang Y."/>
            <person name="Xiao G."/>
            <person name="Zheng P."/>
            <person name="Cen K."/>
            <person name="Zhan S."/>
            <person name="Wang C."/>
        </authorList>
    </citation>
    <scope>NUCLEOTIDE SEQUENCE [LARGE SCALE GENOMIC DNA]</scope>
    <source>
        <strain evidence="2 3">RCEF 4871</strain>
    </source>
</reference>
<dbReference type="EMBL" id="AZHC01000003">
    <property type="protein sequence ID" value="OAA49567.1"/>
    <property type="molecule type" value="Genomic_DNA"/>
</dbReference>
<gene>
    <name evidence="2" type="ORF">NOR_01490</name>
</gene>
<sequence length="231" mass="26682">MPSPRFQSAAAKSLSEEDDEQETCCGYSCSRIFRRMLRSAIPRLSFWRTTRENLRRLISDSQPLTETFHGEHTQDSATFRASARTRLVVAQPYDRLLSQPWSDRLSRPLPTEQLWEAVDARRPSRGSQDIWLRAQRQHQDALEQLDVQYCAIFSSWAGHEQHHEIEIDHARRYVPLGVTTYNYGGTLFVYQAFKLVLSPSDEPTEPPDYSDDISPPAYSDTETVDDLFQPD</sequence>
<comment type="caution">
    <text evidence="2">The sequence shown here is derived from an EMBL/GenBank/DDBJ whole genome shotgun (WGS) entry which is preliminary data.</text>
</comment>
<keyword evidence="3" id="KW-1185">Reference proteome</keyword>
<dbReference type="AlphaFoldDB" id="A0A167IXI7"/>
<dbReference type="OrthoDB" id="4933832at2759"/>
<evidence type="ECO:0000313" key="3">
    <source>
        <dbReference type="Proteomes" id="UP000243498"/>
    </source>
</evidence>
<feature type="compositionally biased region" description="Acidic residues" evidence="1">
    <location>
        <begin position="202"/>
        <end position="211"/>
    </location>
</feature>
<organism evidence="2 3">
    <name type="scientific">Metarhizium rileyi (strain RCEF 4871)</name>
    <name type="common">Nomuraea rileyi</name>
    <dbReference type="NCBI Taxonomy" id="1649241"/>
    <lineage>
        <taxon>Eukaryota</taxon>
        <taxon>Fungi</taxon>
        <taxon>Dikarya</taxon>
        <taxon>Ascomycota</taxon>
        <taxon>Pezizomycotina</taxon>
        <taxon>Sordariomycetes</taxon>
        <taxon>Hypocreomycetidae</taxon>
        <taxon>Hypocreales</taxon>
        <taxon>Clavicipitaceae</taxon>
        <taxon>Metarhizium</taxon>
    </lineage>
</organism>